<feature type="compositionally biased region" description="Polar residues" evidence="1">
    <location>
        <begin position="1275"/>
        <end position="1291"/>
    </location>
</feature>
<reference evidence="2" key="1">
    <citation type="journal article" date="2021" name="Mol. Plant Microbe Interact.">
        <title>Complete Genome Sequence of the Plant-Pathogenic Fungus Colletotrichum lupini.</title>
        <authorList>
            <person name="Baroncelli R."/>
            <person name="Pensec F."/>
            <person name="Da Lio D."/>
            <person name="Boufleur T."/>
            <person name="Vicente I."/>
            <person name="Sarrocco S."/>
            <person name="Picot A."/>
            <person name="Baraldi E."/>
            <person name="Sukno S."/>
            <person name="Thon M."/>
            <person name="Le Floch G."/>
        </authorList>
    </citation>
    <scope>NUCLEOTIDE SEQUENCE</scope>
    <source>
        <strain evidence="2">IMI 504893</strain>
    </source>
</reference>
<feature type="compositionally biased region" description="Polar residues" evidence="1">
    <location>
        <begin position="290"/>
        <end position="299"/>
    </location>
</feature>
<feature type="region of interest" description="Disordered" evidence="1">
    <location>
        <begin position="1231"/>
        <end position="1291"/>
    </location>
</feature>
<feature type="compositionally biased region" description="Low complexity" evidence="1">
    <location>
        <begin position="885"/>
        <end position="901"/>
    </location>
</feature>
<dbReference type="GeneID" id="73348544"/>
<keyword evidence="3" id="KW-1185">Reference proteome</keyword>
<feature type="compositionally biased region" description="Polar residues" evidence="1">
    <location>
        <begin position="307"/>
        <end position="323"/>
    </location>
</feature>
<feature type="compositionally biased region" description="Basic residues" evidence="1">
    <location>
        <begin position="1421"/>
        <end position="1432"/>
    </location>
</feature>
<feature type="compositionally biased region" description="Polar residues" evidence="1">
    <location>
        <begin position="1233"/>
        <end position="1267"/>
    </location>
</feature>
<feature type="compositionally biased region" description="Polar residues" evidence="1">
    <location>
        <begin position="508"/>
        <end position="525"/>
    </location>
</feature>
<feature type="region of interest" description="Disordered" evidence="1">
    <location>
        <begin position="1320"/>
        <end position="1551"/>
    </location>
</feature>
<feature type="compositionally biased region" description="Low complexity" evidence="1">
    <location>
        <begin position="1333"/>
        <end position="1342"/>
    </location>
</feature>
<proteinExistence type="predicted"/>
<dbReference type="RefSeq" id="XP_049150680.1">
    <property type="nucleotide sequence ID" value="XM_049293534.1"/>
</dbReference>
<accession>A0A9Q8WMS0</accession>
<feature type="region of interest" description="Disordered" evidence="1">
    <location>
        <begin position="362"/>
        <end position="547"/>
    </location>
</feature>
<sequence length="1551" mass="167389">MASNIHGGPGSFQDQRFPRNNDHDSGATMANSMPTKPSSHYYPNGIPDGYKMVGTKEAETPRLYIEDNLPIAFYNQPTKEIKAIFSTNNGEFPTRGLSHVLPVRQIDLWSAEELQERANAIRKKHWSHMKSMPQLEFWEDLYDYFDCYDIYFQGAMNLWNLMLHLYHENQCLVRNLHQEIVAEVGHWCDEWAAKSENKKKLLDFKEFQGDVLNLLSSEDRVDLQGLPPVSMELVRNALKFRHDQLLGKPWAQPALYPQNSLGYQWEGGTLQHWLGELTLLPVKAPDLTLSAGQPVQDTPSGLAPASTAPNLTKGSPDSPLSQTSPAAKASPPKPLIVSGTSRQTPIDHLHHDVATAVNRVSYPEGTPADKRQTFSASHGHGNDGSRQLPGRLLPNVAQTNQTSISRGENAGPGGSTFYPHAIRPDGHPFSTPFTTGPHGMPQPYLGPVSPLHAPSHAPPQGHSQGHSHGPSRGPPNGPSRGLPHGPPHGPMEPPAGPGNRRYGPPSQVIPSPQRPNDNRFNNAGHSAQIPGSVPVGGAQQRAQSAAFPGAAPELVSFQRHNGKRNASTDPHFGQAGDRGSQMGHPRFETRFNSRAAPNSNGPSHHQQRTRGDLKGWEKVHNADDSIHGPVFRRSPTKENRGRALSRSSASKQTFTCTNQHEKLGDNKWAYAPCECPSCEARERSVFVQLTSHLIRDDLSEKVHAVMSRWGEVEKVNRLALKDQKDLPNFFVRFKEGSRITEIACAKDVECAELHCMLQTRPIHHTRYGSLMYSKGSRDATEQHRIPNSYEGSQQSRASSQVQFTQSQSLSARMDSRSQAVSLEQYIIPRPSKSQGKAVHGSQPEAVTNLIIPLPTADQATVLQGKTELPEDVKPTQAKPTVDLALQQSSEAESQSKPPSEEVIPDEEKTTKHDSPRISNSPCKVIVVNLPATPQKLTKTSMGTEVHGESDSSGKAVFTPDASESVASPFKKSPPASPSEKEHKFGALRDQGPSEESAKVTPHVSPVPEEGVIAPEPLAQSPTYGKGKYRKVFSHRDTSSVEVFDVVPHMPGRSSSSFLKTSFPDEDGPSDSLRLNSGHALDSLIDAGLISGVPITAMADDASKKKTKRNKKKKKKPTSGSQDESLPIGDASTVAADDKTLHIPAETQTGASETADIITKARDIVATEASPGKSSLPEPPNKSFRANAGGSLRMPKNRNKQPAQLNIAVREGSSSGAATILKEAHVVDGGLPSAASTSQMSFTTAQESCSGNSSPKVLSTPATPSSARTPEPKFSPETSVVESGATAKSTMQLNPKAKEFVSPVPRPAFHRVKLAPIPLVPIPVKTTQHQRNFSRSSSVTSRTLTPGPTPPKAQAEQCQGHGAEDGVDNGVSSTTGEVPVQDEGTQNSAPESMAKAKQDHPAEGGTPVPQPSNASSGNGQRQRAKKGASKKKQQQLSSDREQHGQHQQGKQEPQKNNPSPKKQNKHVQQPQHAPGTHNRKLSVASKDDFPSLPPAPLPASSLPAASVWGKARATSTAAKSSTTTPTSSMSSENKTKDKTSSGALPQEGSGKH</sequence>
<protein>
    <recommendedName>
        <fullName evidence="4">Cbr-clec-223 protein</fullName>
    </recommendedName>
</protein>
<feature type="compositionally biased region" description="Polar residues" evidence="1">
    <location>
        <begin position="396"/>
        <end position="406"/>
    </location>
</feature>
<feature type="region of interest" description="Disordered" evidence="1">
    <location>
        <begin position="290"/>
        <end position="340"/>
    </location>
</feature>
<feature type="compositionally biased region" description="Basic and acidic residues" evidence="1">
    <location>
        <begin position="16"/>
        <end position="25"/>
    </location>
</feature>
<feature type="compositionally biased region" description="Polar residues" evidence="1">
    <location>
        <begin position="28"/>
        <end position="38"/>
    </location>
</feature>
<organism evidence="2 3">
    <name type="scientific">Colletotrichum lupini</name>
    <dbReference type="NCBI Taxonomy" id="145971"/>
    <lineage>
        <taxon>Eukaryota</taxon>
        <taxon>Fungi</taxon>
        <taxon>Dikarya</taxon>
        <taxon>Ascomycota</taxon>
        <taxon>Pezizomycotina</taxon>
        <taxon>Sordariomycetes</taxon>
        <taxon>Hypocreomycetidae</taxon>
        <taxon>Glomerellales</taxon>
        <taxon>Glomerellaceae</taxon>
        <taxon>Colletotrichum</taxon>
        <taxon>Colletotrichum acutatum species complex</taxon>
    </lineage>
</organism>
<feature type="compositionally biased region" description="Low complexity" evidence="1">
    <location>
        <begin position="1444"/>
        <end position="1460"/>
    </location>
</feature>
<feature type="region of interest" description="Disordered" evidence="1">
    <location>
        <begin position="1096"/>
        <end position="1199"/>
    </location>
</feature>
<feature type="region of interest" description="Disordered" evidence="1">
    <location>
        <begin position="1043"/>
        <end position="1071"/>
    </location>
</feature>
<feature type="compositionally biased region" description="Polar residues" evidence="1">
    <location>
        <begin position="789"/>
        <end position="812"/>
    </location>
</feature>
<feature type="compositionally biased region" description="Low complexity" evidence="1">
    <location>
        <begin position="458"/>
        <end position="471"/>
    </location>
</feature>
<feature type="compositionally biased region" description="Basic and acidic residues" evidence="1">
    <location>
        <begin position="609"/>
        <end position="626"/>
    </location>
</feature>
<evidence type="ECO:0008006" key="4">
    <source>
        <dbReference type="Google" id="ProtNLM"/>
    </source>
</evidence>
<evidence type="ECO:0000313" key="3">
    <source>
        <dbReference type="Proteomes" id="UP000830671"/>
    </source>
</evidence>
<gene>
    <name evidence="2" type="ORF">CLUP02_14607</name>
</gene>
<feature type="region of interest" description="Disordered" evidence="1">
    <location>
        <begin position="1"/>
        <end position="42"/>
    </location>
</feature>
<dbReference type="Proteomes" id="UP000830671">
    <property type="component" value="Chromosome 8"/>
</dbReference>
<name>A0A9Q8WMS0_9PEZI</name>
<feature type="compositionally biased region" description="Pro residues" evidence="1">
    <location>
        <begin position="484"/>
        <end position="496"/>
    </location>
</feature>
<feature type="compositionally biased region" description="Basic residues" evidence="1">
    <location>
        <begin position="1104"/>
        <end position="1116"/>
    </location>
</feature>
<feature type="region of interest" description="Disordered" evidence="1">
    <location>
        <begin position="787"/>
        <end position="812"/>
    </location>
</feature>
<evidence type="ECO:0000313" key="2">
    <source>
        <dbReference type="EMBL" id="UQC89079.1"/>
    </source>
</evidence>
<feature type="compositionally biased region" description="Basic and acidic residues" evidence="1">
    <location>
        <begin position="905"/>
        <end position="915"/>
    </location>
</feature>
<feature type="region of interest" description="Disordered" evidence="1">
    <location>
        <begin position="561"/>
        <end position="653"/>
    </location>
</feature>
<feature type="compositionally biased region" description="Polar residues" evidence="1">
    <location>
        <begin position="592"/>
        <end position="604"/>
    </location>
</feature>
<dbReference type="KEGG" id="clup:CLUP02_14607"/>
<feature type="region of interest" description="Disordered" evidence="1">
    <location>
        <begin position="885"/>
        <end position="1024"/>
    </location>
</feature>
<evidence type="ECO:0000256" key="1">
    <source>
        <dbReference type="SAM" id="MobiDB-lite"/>
    </source>
</evidence>
<feature type="compositionally biased region" description="Low complexity" evidence="1">
    <location>
        <begin position="1497"/>
        <end position="1530"/>
    </location>
</feature>
<dbReference type="EMBL" id="CP019480">
    <property type="protein sequence ID" value="UQC89079.1"/>
    <property type="molecule type" value="Genomic_DNA"/>
</dbReference>